<evidence type="ECO:0000259" key="1">
    <source>
        <dbReference type="Pfam" id="PF18741"/>
    </source>
</evidence>
<dbReference type="InterPro" id="IPR049468">
    <property type="entry name" value="Restrct_endonuc-II-like_dom"/>
</dbReference>
<dbReference type="Gene3D" id="3.40.960.10">
    <property type="entry name" value="VSR Endonuclease"/>
    <property type="match status" value="1"/>
</dbReference>
<reference evidence="2 3" key="1">
    <citation type="submission" date="2019-08" db="EMBL/GenBank/DDBJ databases">
        <title>Bacillus genomes from the desert of Cuatro Cienegas, Coahuila.</title>
        <authorList>
            <person name="Olmedo-Alvarez G."/>
        </authorList>
    </citation>
    <scope>NUCLEOTIDE SEQUENCE [LARGE SCALE GENOMIC DNA]</scope>
    <source>
        <strain evidence="2 3">CH37_1T</strain>
    </source>
</reference>
<sequence>MIEYIVFFGLLALAVLAFLFRPKHEQVLSPAAAQRAKCESPIERRLFDALTASGYDVNAQVRRGSYRIDLALISYNIAIECDGKEFHSSPEAKKRDRRKDAYLRKNGWVVLRFSGRQINKELPKVVERIEKELKKGQNEK</sequence>
<organism evidence="2 3">
    <name type="scientific">Bacillus infantis</name>
    <dbReference type="NCBI Taxonomy" id="324767"/>
    <lineage>
        <taxon>Bacteria</taxon>
        <taxon>Bacillati</taxon>
        <taxon>Bacillota</taxon>
        <taxon>Bacilli</taxon>
        <taxon>Bacillales</taxon>
        <taxon>Bacillaceae</taxon>
        <taxon>Bacillus</taxon>
    </lineage>
</organism>
<dbReference type="EMBL" id="VTES01000011">
    <property type="protein sequence ID" value="TYS57919.1"/>
    <property type="molecule type" value="Genomic_DNA"/>
</dbReference>
<dbReference type="PANTHER" id="PTHR38590">
    <property type="entry name" value="BLL0828 PROTEIN"/>
    <property type="match status" value="1"/>
</dbReference>
<dbReference type="InterPro" id="IPR047216">
    <property type="entry name" value="Endonuclease_DUF559_bact"/>
</dbReference>
<dbReference type="InterPro" id="IPR011335">
    <property type="entry name" value="Restrct_endonuc-II-like"/>
</dbReference>
<protein>
    <submittedName>
        <fullName evidence="2">DUF559 domain-containing protein</fullName>
    </submittedName>
</protein>
<dbReference type="PANTHER" id="PTHR38590:SF1">
    <property type="entry name" value="BLL0828 PROTEIN"/>
    <property type="match status" value="1"/>
</dbReference>
<dbReference type="AlphaFoldDB" id="A0A5D4S4M5"/>
<dbReference type="Proteomes" id="UP000323732">
    <property type="component" value="Unassembled WGS sequence"/>
</dbReference>
<proteinExistence type="predicted"/>
<evidence type="ECO:0000313" key="3">
    <source>
        <dbReference type="Proteomes" id="UP000323732"/>
    </source>
</evidence>
<comment type="caution">
    <text evidence="2">The sequence shown here is derived from an EMBL/GenBank/DDBJ whole genome shotgun (WGS) entry which is preliminary data.</text>
</comment>
<dbReference type="Pfam" id="PF18741">
    <property type="entry name" value="MTES_1575"/>
    <property type="match status" value="1"/>
</dbReference>
<evidence type="ECO:0000313" key="2">
    <source>
        <dbReference type="EMBL" id="TYS57919.1"/>
    </source>
</evidence>
<name>A0A5D4S4M5_9BACI</name>
<gene>
    <name evidence="2" type="ORF">FZD47_24085</name>
</gene>
<dbReference type="SUPFAM" id="SSF52980">
    <property type="entry name" value="Restriction endonuclease-like"/>
    <property type="match status" value="1"/>
</dbReference>
<dbReference type="RefSeq" id="WP_148951052.1">
    <property type="nucleotide sequence ID" value="NZ_VTES01000011.1"/>
</dbReference>
<feature type="domain" description="Restriction endonuclease type II-like" evidence="1">
    <location>
        <begin position="43"/>
        <end position="133"/>
    </location>
</feature>
<accession>A0A5D4S4M5</accession>